<organism evidence="1">
    <name type="scientific">termite gut metagenome</name>
    <dbReference type="NCBI Taxonomy" id="433724"/>
    <lineage>
        <taxon>unclassified sequences</taxon>
        <taxon>metagenomes</taxon>
        <taxon>organismal metagenomes</taxon>
    </lineage>
</organism>
<comment type="caution">
    <text evidence="1">The sequence shown here is derived from an EMBL/GenBank/DDBJ whole genome shotgun (WGS) entry which is preliminary data.</text>
</comment>
<gene>
    <name evidence="1" type="ORF">EZS27_037632</name>
</gene>
<feature type="non-terminal residue" evidence="1">
    <location>
        <position position="1"/>
    </location>
</feature>
<protein>
    <submittedName>
        <fullName evidence="1">Uncharacterized protein</fullName>
    </submittedName>
</protein>
<name>A0A5J4PRN0_9ZZZZ</name>
<sequence length="88" mass="9923">ITEQEFKEQSVKIQDEAMKKLKIAPTVMIKVSDLATYKNMVDALDEMTICNIGVYAVIDLADGDRHLLYRKTSNGEYLTEAQRAAAKK</sequence>
<accession>A0A5J4PRN0</accession>
<reference evidence="1" key="1">
    <citation type="submission" date="2019-03" db="EMBL/GenBank/DDBJ databases">
        <title>Single cell metagenomics reveals metabolic interactions within the superorganism composed of flagellate Streblomastix strix and complex community of Bacteroidetes bacteria on its surface.</title>
        <authorList>
            <person name="Treitli S.C."/>
            <person name="Kolisko M."/>
            <person name="Husnik F."/>
            <person name="Keeling P."/>
            <person name="Hampl V."/>
        </authorList>
    </citation>
    <scope>NUCLEOTIDE SEQUENCE</scope>
    <source>
        <strain evidence="1">STM</strain>
    </source>
</reference>
<dbReference type="AlphaFoldDB" id="A0A5J4PRN0"/>
<proteinExistence type="predicted"/>
<dbReference type="EMBL" id="SNRY01007057">
    <property type="protein sequence ID" value="KAA6311194.1"/>
    <property type="molecule type" value="Genomic_DNA"/>
</dbReference>
<evidence type="ECO:0000313" key="1">
    <source>
        <dbReference type="EMBL" id="KAA6311194.1"/>
    </source>
</evidence>